<dbReference type="InterPro" id="IPR050863">
    <property type="entry name" value="CenT-Element_Derived"/>
</dbReference>
<keyword evidence="3" id="KW-1185">Reference proteome</keyword>
<organism evidence="2 3">
    <name type="scientific">Pelodiscus sinensis</name>
    <name type="common">Chinese softshell turtle</name>
    <name type="synonym">Trionyx sinensis</name>
    <dbReference type="NCBI Taxonomy" id="13735"/>
    <lineage>
        <taxon>Eukaryota</taxon>
        <taxon>Metazoa</taxon>
        <taxon>Chordata</taxon>
        <taxon>Craniata</taxon>
        <taxon>Vertebrata</taxon>
        <taxon>Euteleostomi</taxon>
        <taxon>Archelosauria</taxon>
        <taxon>Testudinata</taxon>
        <taxon>Testudines</taxon>
        <taxon>Cryptodira</taxon>
        <taxon>Trionychia</taxon>
        <taxon>Trionychidae</taxon>
        <taxon>Pelodiscus</taxon>
    </lineage>
</organism>
<reference evidence="3" key="1">
    <citation type="submission" date="2011-10" db="EMBL/GenBank/DDBJ databases">
        <authorList>
            <consortium name="Soft-shell Turtle Genome Consortium"/>
        </authorList>
    </citation>
    <scope>NUCLEOTIDE SEQUENCE [LARGE SCALE GENOMIC DNA]</scope>
    <source>
        <strain evidence="3">Daiwa-1</strain>
    </source>
</reference>
<dbReference type="EMBL" id="AGCU01035049">
    <property type="status" value="NOT_ANNOTATED_CDS"/>
    <property type="molecule type" value="Genomic_DNA"/>
</dbReference>
<dbReference type="InterPro" id="IPR004875">
    <property type="entry name" value="DDE_SF_endonuclease_dom"/>
</dbReference>
<protein>
    <recommendedName>
        <fullName evidence="1">DDE-1 domain-containing protein</fullName>
    </recommendedName>
</protein>
<name>K7EYA5_PELSI</name>
<dbReference type="GeneTree" id="ENSGT00940000162277"/>
<dbReference type="OMA" id="NIMAYKR"/>
<dbReference type="Ensembl" id="ENSPSIT00000000765.1">
    <property type="protein sequence ID" value="ENSPSIP00000000765.1"/>
    <property type="gene ID" value="ENSPSIG00000000766.1"/>
</dbReference>
<proteinExistence type="predicted"/>
<reference evidence="3" key="2">
    <citation type="journal article" date="2013" name="Nat. Genet.">
        <title>The draft genomes of soft-shell turtle and green sea turtle yield insights into the development and evolution of the turtle-specific body plan.</title>
        <authorList>
            <person name="Wang Z."/>
            <person name="Pascual-Anaya J."/>
            <person name="Zadissa A."/>
            <person name="Li W."/>
            <person name="Niimura Y."/>
            <person name="Huang Z."/>
            <person name="Li C."/>
            <person name="White S."/>
            <person name="Xiong Z."/>
            <person name="Fang D."/>
            <person name="Wang B."/>
            <person name="Ming Y."/>
            <person name="Chen Y."/>
            <person name="Zheng Y."/>
            <person name="Kuraku S."/>
            <person name="Pignatelli M."/>
            <person name="Herrero J."/>
            <person name="Beal K."/>
            <person name="Nozawa M."/>
            <person name="Li Q."/>
            <person name="Wang J."/>
            <person name="Zhang H."/>
            <person name="Yu L."/>
            <person name="Shigenobu S."/>
            <person name="Wang J."/>
            <person name="Liu J."/>
            <person name="Flicek P."/>
            <person name="Searle S."/>
            <person name="Wang J."/>
            <person name="Kuratani S."/>
            <person name="Yin Y."/>
            <person name="Aken B."/>
            <person name="Zhang G."/>
            <person name="Irie N."/>
        </authorList>
    </citation>
    <scope>NUCLEOTIDE SEQUENCE [LARGE SCALE GENOMIC DNA]</scope>
    <source>
        <strain evidence="3">Daiwa-1</strain>
    </source>
</reference>
<dbReference type="HOGENOM" id="CLU_018294_2_1_1"/>
<reference evidence="2" key="4">
    <citation type="submission" date="2025-09" db="UniProtKB">
        <authorList>
            <consortium name="Ensembl"/>
        </authorList>
    </citation>
    <scope>IDENTIFICATION</scope>
</reference>
<dbReference type="PANTHER" id="PTHR19303">
    <property type="entry name" value="TRANSPOSON"/>
    <property type="match status" value="1"/>
</dbReference>
<reference evidence="2" key="3">
    <citation type="submission" date="2025-08" db="UniProtKB">
        <authorList>
            <consortium name="Ensembl"/>
        </authorList>
    </citation>
    <scope>IDENTIFICATION</scope>
</reference>
<feature type="domain" description="DDE-1" evidence="1">
    <location>
        <begin position="95"/>
        <end position="219"/>
    </location>
</feature>
<accession>K7EYA5</accession>
<evidence type="ECO:0000313" key="2">
    <source>
        <dbReference type="Ensembl" id="ENSPSIP00000000765.1"/>
    </source>
</evidence>
<evidence type="ECO:0000313" key="3">
    <source>
        <dbReference type="Proteomes" id="UP000007267"/>
    </source>
</evidence>
<dbReference type="Proteomes" id="UP000007267">
    <property type="component" value="Unassembled WGS sequence"/>
</dbReference>
<dbReference type="GO" id="GO:0003677">
    <property type="term" value="F:DNA binding"/>
    <property type="evidence" value="ECO:0007669"/>
    <property type="project" value="TreeGrafter"/>
</dbReference>
<dbReference type="PANTHER" id="PTHR19303:SF11">
    <property type="entry name" value="JERKY PROTEIN HOMOLOG"/>
    <property type="match status" value="1"/>
</dbReference>
<sequence>MELTKPCAFSKRWLWYFKLRHGIRRLDMSGEKASAYHEAAESYFESFQKLVSEHELSADQIYNADETGLFWCCLPTSTLAGENESSASGFKQNKHHLTVLICANASGNYYRTKLLVIGKYVKPGALKGVIHLHVECRAQYNAWVDCGIFSSWFHHTFVPEEKKNLRKFNKPEDSKVILFVDNCRTHSSEMDLVSGNIFTVFLPPNISSLIQQMDQGVINLRF</sequence>
<evidence type="ECO:0000259" key="1">
    <source>
        <dbReference type="Pfam" id="PF03184"/>
    </source>
</evidence>
<dbReference type="eggNOG" id="KOG3105">
    <property type="taxonomic scope" value="Eukaryota"/>
</dbReference>
<dbReference type="Pfam" id="PF03184">
    <property type="entry name" value="DDE_1"/>
    <property type="match status" value="1"/>
</dbReference>
<dbReference type="AlphaFoldDB" id="K7EYA5"/>
<dbReference type="GO" id="GO:0005634">
    <property type="term" value="C:nucleus"/>
    <property type="evidence" value="ECO:0007669"/>
    <property type="project" value="TreeGrafter"/>
</dbReference>